<sequence>MEISHFLDNETILVTGGTGSFGHQVVERILAESNPKEVIVFSRDEKKQYDMRNHFQNPKLSFIIGDVRDKDSVRKAMKGVDYVFHAAALKQVPSCEFFPFEAVKTNVLGASNVLDAAEENNVKKVVVLSTDKAVYPINAMGMTKALMEKLMLAKARSTRSDTIFCGVRYGNVMYSRGSVLPLFAEQIRNHRPLTITEPSMTRFLLPLPIAVDLVLFALSHGENGDIFVRKSPAATVEDTARAMLEIFGSDVGIDVIGIREGEKMHETLVTQEELMKAEEYKNYYAIRNLEKIDYEKYFSEGNGVPIPKEGYTSANTQRLSLEETKQLILTLKEIQEELALKPHGGESLASLKKSQDVST</sequence>
<evidence type="ECO:0000256" key="6">
    <source>
        <dbReference type="ARBA" id="ARBA00023235"/>
    </source>
</evidence>
<evidence type="ECO:0000256" key="4">
    <source>
        <dbReference type="ARBA" id="ARBA00018569"/>
    </source>
</evidence>
<keyword evidence="6" id="KW-0413">Isomerase</keyword>
<dbReference type="EC" id="5.1.3.2" evidence="3"/>
<evidence type="ECO:0000313" key="12">
    <source>
        <dbReference type="Proteomes" id="UP000292580"/>
    </source>
</evidence>
<feature type="domain" description="Polysaccharide biosynthesis protein CapD-like" evidence="9">
    <location>
        <begin position="12"/>
        <end position="287"/>
    </location>
</feature>
<dbReference type="InterPro" id="IPR003869">
    <property type="entry name" value="Polysac_CapD-like"/>
</dbReference>
<dbReference type="AlphaFoldDB" id="A0A483CL68"/>
<dbReference type="InterPro" id="IPR013692">
    <property type="entry name" value="CapD_C"/>
</dbReference>
<evidence type="ECO:0000313" key="11">
    <source>
        <dbReference type="EMBL" id="TAJ43688.1"/>
    </source>
</evidence>
<evidence type="ECO:0000256" key="5">
    <source>
        <dbReference type="ARBA" id="ARBA00022985"/>
    </source>
</evidence>
<evidence type="ECO:0000259" key="10">
    <source>
        <dbReference type="Pfam" id="PF08485"/>
    </source>
</evidence>
<keyword evidence="5" id="KW-0448">Lipopolysaccharide biosynthesis</keyword>
<protein>
    <recommendedName>
        <fullName evidence="4">UDP-glucose 4-epimerase</fullName>
        <ecNumber evidence="3">5.1.3.2</ecNumber>
    </recommendedName>
    <alternativeName>
        <fullName evidence="8">Galactowaldenase</fullName>
    </alternativeName>
    <alternativeName>
        <fullName evidence="7">UDP-galactose 4-epimerase</fullName>
    </alternativeName>
</protein>
<evidence type="ECO:0000256" key="7">
    <source>
        <dbReference type="ARBA" id="ARBA00031367"/>
    </source>
</evidence>
<evidence type="ECO:0000256" key="2">
    <source>
        <dbReference type="ARBA" id="ARBA00007430"/>
    </source>
</evidence>
<dbReference type="CDD" id="cd05237">
    <property type="entry name" value="UDP_invert_4-6DH_SDR_e"/>
    <property type="match status" value="1"/>
</dbReference>
<evidence type="ECO:0000256" key="3">
    <source>
        <dbReference type="ARBA" id="ARBA00013189"/>
    </source>
</evidence>
<feature type="domain" description="UDP-glucose 4-epimerase CapD C-terminal" evidence="10">
    <location>
        <begin position="293"/>
        <end position="335"/>
    </location>
</feature>
<dbReference type="PANTHER" id="PTHR43318">
    <property type="entry name" value="UDP-N-ACETYLGLUCOSAMINE 4,6-DEHYDRATASE"/>
    <property type="match status" value="1"/>
</dbReference>
<dbReference type="Gene3D" id="3.40.50.720">
    <property type="entry name" value="NAD(P)-binding Rossmann-like Domain"/>
    <property type="match status" value="1"/>
</dbReference>
<dbReference type="Proteomes" id="UP000292580">
    <property type="component" value="Unassembled WGS sequence"/>
</dbReference>
<dbReference type="InterPro" id="IPR051203">
    <property type="entry name" value="Polysaccharide_Synthase-Rel"/>
</dbReference>
<name>A0A483CL68_9EURY</name>
<dbReference type="PANTHER" id="PTHR43318:SF2">
    <property type="entry name" value="UDP-N-ACETYLGLUCOSAMINE 4,6-DEHYDRATASE (INVERTING)"/>
    <property type="match status" value="1"/>
</dbReference>
<dbReference type="RefSeq" id="WP_130647463.1">
    <property type="nucleotide sequence ID" value="NZ_PGCL01000004.1"/>
</dbReference>
<comment type="caution">
    <text evidence="11">The sequence shown here is derived from an EMBL/GenBank/DDBJ whole genome shotgun (WGS) entry which is preliminary data.</text>
</comment>
<dbReference type="SUPFAM" id="SSF51735">
    <property type="entry name" value="NAD(P)-binding Rossmann-fold domains"/>
    <property type="match status" value="1"/>
</dbReference>
<evidence type="ECO:0000259" key="9">
    <source>
        <dbReference type="Pfam" id="PF02719"/>
    </source>
</evidence>
<keyword evidence="12" id="KW-1185">Reference proteome</keyword>
<accession>A0A483CL68</accession>
<dbReference type="InterPro" id="IPR036291">
    <property type="entry name" value="NAD(P)-bd_dom_sf"/>
</dbReference>
<comment type="similarity">
    <text evidence="2">Belongs to the polysaccharide synthase family.</text>
</comment>
<dbReference type="OrthoDB" id="4907at2157"/>
<proteinExistence type="inferred from homology"/>
<dbReference type="EMBL" id="PGCL01000004">
    <property type="protein sequence ID" value="TAJ43688.1"/>
    <property type="molecule type" value="Genomic_DNA"/>
</dbReference>
<dbReference type="Pfam" id="PF08485">
    <property type="entry name" value="Polysacc_syn_2C"/>
    <property type="match status" value="1"/>
</dbReference>
<dbReference type="GO" id="GO:0003978">
    <property type="term" value="F:UDP-glucose 4-epimerase activity"/>
    <property type="evidence" value="ECO:0007669"/>
    <property type="project" value="UniProtKB-EC"/>
</dbReference>
<comment type="catalytic activity">
    <reaction evidence="1">
        <text>UDP-alpha-D-glucose = UDP-alpha-D-galactose</text>
        <dbReference type="Rhea" id="RHEA:22168"/>
        <dbReference type="ChEBI" id="CHEBI:58885"/>
        <dbReference type="ChEBI" id="CHEBI:66914"/>
        <dbReference type="EC" id="5.1.3.2"/>
    </reaction>
</comment>
<dbReference type="Pfam" id="PF02719">
    <property type="entry name" value="Polysacc_synt_2"/>
    <property type="match status" value="1"/>
</dbReference>
<evidence type="ECO:0000256" key="1">
    <source>
        <dbReference type="ARBA" id="ARBA00000083"/>
    </source>
</evidence>
<organism evidence="11 12">
    <name type="scientific">Methanofollis fontis</name>
    <dbReference type="NCBI Taxonomy" id="2052832"/>
    <lineage>
        <taxon>Archaea</taxon>
        <taxon>Methanobacteriati</taxon>
        <taxon>Methanobacteriota</taxon>
        <taxon>Stenosarchaea group</taxon>
        <taxon>Methanomicrobia</taxon>
        <taxon>Methanomicrobiales</taxon>
        <taxon>Methanomicrobiaceae</taxon>
        <taxon>Methanofollis</taxon>
    </lineage>
</organism>
<gene>
    <name evidence="11" type="ORF">CUJ86_10150</name>
</gene>
<reference evidence="11 12" key="1">
    <citation type="submission" date="2017-11" db="EMBL/GenBank/DDBJ databases">
        <title>Isolation and Characterization of Methanofollis Species from Methane Seep Offshore SW Taiwan.</title>
        <authorList>
            <person name="Teng N.-H."/>
            <person name="Lai M.-C."/>
            <person name="Chen S.-C."/>
        </authorList>
    </citation>
    <scope>NUCLEOTIDE SEQUENCE [LARGE SCALE GENOMIC DNA]</scope>
    <source>
        <strain evidence="11 12">FWC-SCC2</strain>
    </source>
</reference>
<evidence type="ECO:0000256" key="8">
    <source>
        <dbReference type="ARBA" id="ARBA00033067"/>
    </source>
</evidence>